<gene>
    <name evidence="1" type="ORF">EJ419_07280</name>
</gene>
<keyword evidence="2" id="KW-1185">Reference proteome</keyword>
<dbReference type="Pfam" id="PF03237">
    <property type="entry name" value="Terminase_6N"/>
    <property type="match status" value="1"/>
</dbReference>
<sequence>MTLSSDQSLNKTAHHLIYPEGIVSTEWSTVSKLAHACEINFDTWQNEFGMYMLGKRSDGRYAASVGGIWMSLPRQIGKTYLVGNTIIMLALARSNLKVVWTAHHTRTSTETFTTMTGLINKPTLSNYVNVVRRANGQQEISFTNGSRIMFGAREQGFGRGMAGVDMIVFDECQILTEAAMEDMVPMTNASSNPLVFYMGTPPRPKDPGEAFRLKRLDCISGRDTDTLFVEFSADREADLDDRSQWRKANPSYPERTSESAILRMRRQLSDDSFRREALGVWDMVIAESAINPELWDKTAVSDKPEGGNAAFALDMNPDRTQLTLAACMKYENGTYHTEDIMHIDPQSEDVSQVFDFLAERKRSMLGLAIDSNNPAMVYLPELTEHHIKPLIMGYRDAGIAAGRFLDLLNTGKLTHLPEPQQQALYSAVHGAIKRPIGKAGAFAWNKMGADVNISPLVACTNALHMAAVSKRKPGRKVRVMI</sequence>
<evidence type="ECO:0000313" key="2">
    <source>
        <dbReference type="Proteomes" id="UP000291289"/>
    </source>
</evidence>
<proteinExistence type="predicted"/>
<dbReference type="AlphaFoldDB" id="A0A4R0QW92"/>
<dbReference type="Gene3D" id="3.40.50.300">
    <property type="entry name" value="P-loop containing nucleotide triphosphate hydrolases"/>
    <property type="match status" value="1"/>
</dbReference>
<organism evidence="1 2">
    <name type="scientific">Alloscardovia theropitheci</name>
    <dbReference type="NCBI Taxonomy" id="2496842"/>
    <lineage>
        <taxon>Bacteria</taxon>
        <taxon>Bacillati</taxon>
        <taxon>Actinomycetota</taxon>
        <taxon>Actinomycetes</taxon>
        <taxon>Bifidobacteriales</taxon>
        <taxon>Bifidobacteriaceae</taxon>
        <taxon>Alloscardovia</taxon>
    </lineage>
</organism>
<dbReference type="RefSeq" id="WP_131285094.1">
    <property type="nucleotide sequence ID" value="NZ_RXLP01000026.1"/>
</dbReference>
<name>A0A4R0QW92_9BIFI</name>
<dbReference type="OrthoDB" id="3188010at2"/>
<dbReference type="InterPro" id="IPR027417">
    <property type="entry name" value="P-loop_NTPase"/>
</dbReference>
<dbReference type="Proteomes" id="UP000291289">
    <property type="component" value="Unassembled WGS sequence"/>
</dbReference>
<accession>A0A4R0QW92</accession>
<reference evidence="1 2" key="1">
    <citation type="submission" date="2018-12" db="EMBL/GenBank/DDBJ databases">
        <title>Alloscrdovia theropitheci sp. nov: a novel taxon from the feces of the bleeding-herat monkey (Theropithecus geleda).</title>
        <authorList>
            <person name="Modesto M."/>
        </authorList>
    </citation>
    <scope>NUCLEOTIDE SEQUENCE [LARGE SCALE GENOMIC DNA]</scope>
    <source>
        <strain evidence="1 2">GLDI4/2</strain>
    </source>
</reference>
<dbReference type="EMBL" id="RXLP01000026">
    <property type="protein sequence ID" value="TCD53760.1"/>
    <property type="molecule type" value="Genomic_DNA"/>
</dbReference>
<evidence type="ECO:0000313" key="1">
    <source>
        <dbReference type="EMBL" id="TCD53760.1"/>
    </source>
</evidence>
<comment type="caution">
    <text evidence="1">The sequence shown here is derived from an EMBL/GenBank/DDBJ whole genome shotgun (WGS) entry which is preliminary data.</text>
</comment>
<protein>
    <submittedName>
        <fullName evidence="1">Terminase</fullName>
    </submittedName>
</protein>